<proteinExistence type="predicted"/>
<dbReference type="Proteomes" id="UP001432027">
    <property type="component" value="Unassembled WGS sequence"/>
</dbReference>
<accession>A0AAV5SSW5</accession>
<gene>
    <name evidence="1" type="ORF">PENTCL1PPCAC_5464</name>
</gene>
<evidence type="ECO:0000313" key="1">
    <source>
        <dbReference type="EMBL" id="GMS83289.1"/>
    </source>
</evidence>
<dbReference type="EMBL" id="BTSX01000002">
    <property type="protein sequence ID" value="GMS83289.1"/>
    <property type="molecule type" value="Genomic_DNA"/>
</dbReference>
<name>A0AAV5SSW5_9BILA</name>
<sequence>SNDLKEVTQPLHPQWEYDVDEFESAALYCSLEHLHSVIHREAEATRALLRISVQPEKHPTSFHTEGKFIVFAAI</sequence>
<reference evidence="1" key="1">
    <citation type="submission" date="2023-10" db="EMBL/GenBank/DDBJ databases">
        <title>Genome assembly of Pristionchus species.</title>
        <authorList>
            <person name="Yoshida K."/>
            <person name="Sommer R.J."/>
        </authorList>
    </citation>
    <scope>NUCLEOTIDE SEQUENCE</scope>
    <source>
        <strain evidence="1">RS0144</strain>
    </source>
</reference>
<dbReference type="AlphaFoldDB" id="A0AAV5SSW5"/>
<feature type="non-terminal residue" evidence="1">
    <location>
        <position position="74"/>
    </location>
</feature>
<protein>
    <submittedName>
        <fullName evidence="1">Uncharacterized protein</fullName>
    </submittedName>
</protein>
<comment type="caution">
    <text evidence="1">The sequence shown here is derived from an EMBL/GenBank/DDBJ whole genome shotgun (WGS) entry which is preliminary data.</text>
</comment>
<feature type="non-terminal residue" evidence="1">
    <location>
        <position position="1"/>
    </location>
</feature>
<organism evidence="1 2">
    <name type="scientific">Pristionchus entomophagus</name>
    <dbReference type="NCBI Taxonomy" id="358040"/>
    <lineage>
        <taxon>Eukaryota</taxon>
        <taxon>Metazoa</taxon>
        <taxon>Ecdysozoa</taxon>
        <taxon>Nematoda</taxon>
        <taxon>Chromadorea</taxon>
        <taxon>Rhabditida</taxon>
        <taxon>Rhabditina</taxon>
        <taxon>Diplogasteromorpha</taxon>
        <taxon>Diplogasteroidea</taxon>
        <taxon>Neodiplogasteridae</taxon>
        <taxon>Pristionchus</taxon>
    </lineage>
</organism>
<evidence type="ECO:0000313" key="2">
    <source>
        <dbReference type="Proteomes" id="UP001432027"/>
    </source>
</evidence>
<keyword evidence="2" id="KW-1185">Reference proteome</keyword>